<dbReference type="RefSeq" id="WP_113614871.1">
    <property type="nucleotide sequence ID" value="NZ_QFFJ01000001.1"/>
</dbReference>
<dbReference type="InterPro" id="IPR050793">
    <property type="entry name" value="CMP-NeuNAc_synthase"/>
</dbReference>
<dbReference type="GO" id="GO:0016788">
    <property type="term" value="F:hydrolase activity, acting on ester bonds"/>
    <property type="evidence" value="ECO:0007669"/>
    <property type="project" value="InterPro"/>
</dbReference>
<dbReference type="Proteomes" id="UP000253410">
    <property type="component" value="Unassembled WGS sequence"/>
</dbReference>
<dbReference type="EMBL" id="QFFJ01000001">
    <property type="protein sequence ID" value="RBL92272.1"/>
    <property type="molecule type" value="Genomic_DNA"/>
</dbReference>
<keyword evidence="5" id="KW-0378">Hydrolase</keyword>
<evidence type="ECO:0000256" key="1">
    <source>
        <dbReference type="ARBA" id="ARBA00001946"/>
    </source>
</evidence>
<comment type="similarity">
    <text evidence="2">Belongs to the KdsC family.</text>
</comment>
<dbReference type="SFLD" id="SFLDG01136">
    <property type="entry name" value="C1.6:_Phosphoserine_Phosphatas"/>
    <property type="match status" value="1"/>
</dbReference>
<evidence type="ECO:0000256" key="2">
    <source>
        <dbReference type="ARBA" id="ARBA00005893"/>
    </source>
</evidence>
<evidence type="ECO:0000256" key="4">
    <source>
        <dbReference type="ARBA" id="ARBA00022723"/>
    </source>
</evidence>
<dbReference type="SFLD" id="SFLDG01138">
    <property type="entry name" value="C1.6.2:_Deoxy-d-mannose-octulo"/>
    <property type="match status" value="1"/>
</dbReference>
<dbReference type="InterPro" id="IPR010023">
    <property type="entry name" value="KdsC_fam"/>
</dbReference>
<dbReference type="SUPFAM" id="SSF56784">
    <property type="entry name" value="HAD-like"/>
    <property type="match status" value="1"/>
</dbReference>
<keyword evidence="9" id="KW-1185">Reference proteome</keyword>
<dbReference type="Gene3D" id="3.40.50.1000">
    <property type="entry name" value="HAD superfamily/HAD-like"/>
    <property type="match status" value="1"/>
</dbReference>
<evidence type="ECO:0000256" key="3">
    <source>
        <dbReference type="ARBA" id="ARBA00011881"/>
    </source>
</evidence>
<comment type="caution">
    <text evidence="8">The sequence shown here is derived from an EMBL/GenBank/DDBJ whole genome shotgun (WGS) entry which is preliminary data.</text>
</comment>
<dbReference type="InterPro" id="IPR023214">
    <property type="entry name" value="HAD_sf"/>
</dbReference>
<keyword evidence="4 7" id="KW-0479">Metal-binding</keyword>
<dbReference type="NCBIfam" id="TIGR01670">
    <property type="entry name" value="KdsC-phosphatas"/>
    <property type="match status" value="1"/>
</dbReference>
<comment type="subunit">
    <text evidence="3">Homotetramer.</text>
</comment>
<dbReference type="Pfam" id="PF08282">
    <property type="entry name" value="Hydrolase_3"/>
    <property type="match status" value="1"/>
</dbReference>
<sequence length="173" mass="19172">MNILALFKPITTFVLDVDGVLTDGTLQLLPGGEMSRKMNIKDGYALQLAVKKGYRVVIISGGKSESVVSRLQGLGIKDIYTGIHDKKEKLQDYVFEHDLTWEEILYMGDDIPDYQVMQLVALPVCPADAAPEIKSISRYVSPVPGGHGCVREVIEKVLKLNNHWLMDEGIASK</sequence>
<dbReference type="AlphaFoldDB" id="A0A365Y0X0"/>
<feature type="binding site" evidence="7">
    <location>
        <position position="16"/>
    </location>
    <ligand>
        <name>Mg(2+)</name>
        <dbReference type="ChEBI" id="CHEBI:18420"/>
    </ligand>
</feature>
<reference evidence="8 9" key="1">
    <citation type="submission" date="2018-05" db="EMBL/GenBank/DDBJ databases">
        <title>Chitinophaga sp. K3CV102501T nov., isolated from isolated from a monsoon evergreen broad-leaved forest soil.</title>
        <authorList>
            <person name="Lv Y."/>
        </authorList>
    </citation>
    <scope>NUCLEOTIDE SEQUENCE [LARGE SCALE GENOMIC DNA]</scope>
    <source>
        <strain evidence="8 9">GDMCC 1.1325</strain>
    </source>
</reference>
<proteinExistence type="inferred from homology"/>
<dbReference type="GO" id="GO:0046872">
    <property type="term" value="F:metal ion binding"/>
    <property type="evidence" value="ECO:0007669"/>
    <property type="project" value="UniProtKB-KW"/>
</dbReference>
<dbReference type="OrthoDB" id="9805604at2"/>
<keyword evidence="6 7" id="KW-0460">Magnesium</keyword>
<dbReference type="PANTHER" id="PTHR21485:SF3">
    <property type="entry name" value="N-ACYLNEURAMINATE CYTIDYLYLTRANSFERASE"/>
    <property type="match status" value="1"/>
</dbReference>
<gene>
    <name evidence="8" type="ORF">DF182_06675</name>
</gene>
<protein>
    <submittedName>
        <fullName evidence="8">3-deoxy-D-manno-octulosonate 8-phosphate phosphatase</fullName>
    </submittedName>
</protein>
<comment type="cofactor">
    <cofactor evidence="1 7">
        <name>Mg(2+)</name>
        <dbReference type="ChEBI" id="CHEBI:18420"/>
    </cofactor>
</comment>
<dbReference type="GO" id="GO:0008781">
    <property type="term" value="F:N-acylneuraminate cytidylyltransferase activity"/>
    <property type="evidence" value="ECO:0007669"/>
    <property type="project" value="TreeGrafter"/>
</dbReference>
<feature type="binding site" evidence="7">
    <location>
        <position position="109"/>
    </location>
    <ligand>
        <name>Mg(2+)</name>
        <dbReference type="ChEBI" id="CHEBI:18420"/>
    </ligand>
</feature>
<dbReference type="SFLD" id="SFLDS00003">
    <property type="entry name" value="Haloacid_Dehalogenase"/>
    <property type="match status" value="1"/>
</dbReference>
<evidence type="ECO:0000256" key="5">
    <source>
        <dbReference type="ARBA" id="ARBA00022801"/>
    </source>
</evidence>
<accession>A0A365Y0X0</accession>
<dbReference type="PANTHER" id="PTHR21485">
    <property type="entry name" value="HAD SUPERFAMILY MEMBERS CMAS AND KDSC"/>
    <property type="match status" value="1"/>
</dbReference>
<evidence type="ECO:0000256" key="6">
    <source>
        <dbReference type="ARBA" id="ARBA00022842"/>
    </source>
</evidence>
<evidence type="ECO:0000313" key="8">
    <source>
        <dbReference type="EMBL" id="RBL92272.1"/>
    </source>
</evidence>
<dbReference type="PIRSF" id="PIRSF006118">
    <property type="entry name" value="KDO8-P_Ptase"/>
    <property type="match status" value="1"/>
</dbReference>
<organism evidence="8 9">
    <name type="scientific">Chitinophaga flava</name>
    <dbReference type="NCBI Taxonomy" id="2259036"/>
    <lineage>
        <taxon>Bacteria</taxon>
        <taxon>Pseudomonadati</taxon>
        <taxon>Bacteroidota</taxon>
        <taxon>Chitinophagia</taxon>
        <taxon>Chitinophagales</taxon>
        <taxon>Chitinophagaceae</taxon>
        <taxon>Chitinophaga</taxon>
    </lineage>
</organism>
<evidence type="ECO:0000313" key="9">
    <source>
        <dbReference type="Proteomes" id="UP000253410"/>
    </source>
</evidence>
<dbReference type="InterPro" id="IPR036412">
    <property type="entry name" value="HAD-like_sf"/>
</dbReference>
<dbReference type="FunFam" id="3.40.50.1000:FF:000029">
    <property type="entry name" value="3-deoxy-D-manno-octulosonate 8-phosphate phosphatase KdsC"/>
    <property type="match status" value="1"/>
</dbReference>
<feature type="binding site" evidence="7">
    <location>
        <position position="18"/>
    </location>
    <ligand>
        <name>substrate</name>
    </ligand>
</feature>
<dbReference type="CDD" id="cd01630">
    <property type="entry name" value="HAD_KDO-like"/>
    <property type="match status" value="1"/>
</dbReference>
<name>A0A365Y0X0_9BACT</name>
<evidence type="ECO:0000256" key="7">
    <source>
        <dbReference type="PIRSR" id="PIRSR006118-2"/>
    </source>
</evidence>